<dbReference type="Ensembl" id="ENSTNIT00000022317.1">
    <property type="protein sequence ID" value="ENSTNIP00000022081.1"/>
    <property type="gene ID" value="ENSTNIG00000018894.1"/>
</dbReference>
<feature type="region of interest" description="Disordered" evidence="6">
    <location>
        <begin position="21"/>
        <end position="90"/>
    </location>
</feature>
<dbReference type="GO" id="GO:0035312">
    <property type="term" value="F:5'-3' DNA exonuclease activity"/>
    <property type="evidence" value="ECO:0007669"/>
    <property type="project" value="TreeGrafter"/>
</dbReference>
<evidence type="ECO:0000256" key="3">
    <source>
        <dbReference type="ARBA" id="ARBA00022763"/>
    </source>
</evidence>
<dbReference type="GO" id="GO:0036297">
    <property type="term" value="P:interstrand cross-link repair"/>
    <property type="evidence" value="ECO:0007669"/>
    <property type="project" value="TreeGrafter"/>
</dbReference>
<evidence type="ECO:0000256" key="4">
    <source>
        <dbReference type="ARBA" id="ARBA00023204"/>
    </source>
</evidence>
<dbReference type="GO" id="GO:0005634">
    <property type="term" value="C:nucleus"/>
    <property type="evidence" value="ECO:0007669"/>
    <property type="project" value="UniProtKB-SubCell"/>
</dbReference>
<evidence type="ECO:0000256" key="1">
    <source>
        <dbReference type="ARBA" id="ARBA00004123"/>
    </source>
</evidence>
<reference evidence="8" key="3">
    <citation type="submission" date="2025-09" db="UniProtKB">
        <authorList>
            <consortium name="Ensembl"/>
        </authorList>
    </citation>
    <scope>IDENTIFICATION</scope>
</reference>
<dbReference type="InterPro" id="IPR001279">
    <property type="entry name" value="Metallo-B-lactamas"/>
</dbReference>
<dbReference type="GO" id="GO:0003684">
    <property type="term" value="F:damaged DNA binding"/>
    <property type="evidence" value="ECO:0007669"/>
    <property type="project" value="TreeGrafter"/>
</dbReference>
<dbReference type="AlphaFoldDB" id="H3DNI2"/>
<feature type="compositionally biased region" description="Basic and acidic residues" evidence="6">
    <location>
        <begin position="37"/>
        <end position="68"/>
    </location>
</feature>
<reference evidence="8" key="2">
    <citation type="submission" date="2025-08" db="UniProtKB">
        <authorList>
            <consortium name="Ensembl"/>
        </authorList>
    </citation>
    <scope>IDENTIFICATION</scope>
</reference>
<keyword evidence="5" id="KW-0539">Nucleus</keyword>
<dbReference type="HOGENOM" id="CLU_005260_2_1_1"/>
<accession>H3DNI2</accession>
<dbReference type="InParanoid" id="H3DNI2"/>
<dbReference type="GeneTree" id="ENSGT00940000158766"/>
<keyword evidence="3" id="KW-0227">DNA damage</keyword>
<keyword evidence="9" id="KW-1185">Reference proteome</keyword>
<organism evidence="8 9">
    <name type="scientific">Tetraodon nigroviridis</name>
    <name type="common">Spotted green pufferfish</name>
    <name type="synonym">Chelonodon nigroviridis</name>
    <dbReference type="NCBI Taxonomy" id="99883"/>
    <lineage>
        <taxon>Eukaryota</taxon>
        <taxon>Metazoa</taxon>
        <taxon>Chordata</taxon>
        <taxon>Craniata</taxon>
        <taxon>Vertebrata</taxon>
        <taxon>Euteleostomi</taxon>
        <taxon>Actinopterygii</taxon>
        <taxon>Neopterygii</taxon>
        <taxon>Teleostei</taxon>
        <taxon>Neoteleostei</taxon>
        <taxon>Acanthomorphata</taxon>
        <taxon>Eupercaria</taxon>
        <taxon>Tetraodontiformes</taxon>
        <taxon>Tetradontoidea</taxon>
        <taxon>Tetraodontidae</taxon>
        <taxon>Tetraodon</taxon>
    </lineage>
</organism>
<evidence type="ECO:0000313" key="8">
    <source>
        <dbReference type="Ensembl" id="ENSTNIP00000022081.1"/>
    </source>
</evidence>
<dbReference type="Gene3D" id="3.60.15.10">
    <property type="entry name" value="Ribonuclease Z/Hydroxyacylglutathione hydrolase-like"/>
    <property type="match status" value="1"/>
</dbReference>
<comment type="similarity">
    <text evidence="2">Belongs to the DNA repair metallo-beta-lactamase (DRMBL) family.</text>
</comment>
<evidence type="ECO:0000259" key="7">
    <source>
        <dbReference type="SMART" id="SM00849"/>
    </source>
</evidence>
<dbReference type="SMART" id="SM00849">
    <property type="entry name" value="Lactamase_B"/>
    <property type="match status" value="1"/>
</dbReference>
<name>H3DNI2_TETNG</name>
<dbReference type="OMA" id="GCEGYFL"/>
<dbReference type="GO" id="GO:0006303">
    <property type="term" value="P:double-strand break repair via nonhomologous end joining"/>
    <property type="evidence" value="ECO:0007669"/>
    <property type="project" value="TreeGrafter"/>
</dbReference>
<keyword evidence="4" id="KW-0234">DNA repair</keyword>
<dbReference type="STRING" id="99883.ENSTNIP00000022081"/>
<dbReference type="Proteomes" id="UP000007303">
    <property type="component" value="Unassembled WGS sequence"/>
</dbReference>
<dbReference type="GO" id="GO:0008800">
    <property type="term" value="F:beta-lactamase activity"/>
    <property type="evidence" value="ECO:0007669"/>
    <property type="project" value="UniProtKB-EC"/>
</dbReference>
<dbReference type="InterPro" id="IPR036866">
    <property type="entry name" value="RibonucZ/Hydroxyglut_hydro"/>
</dbReference>
<dbReference type="SUPFAM" id="SSF56281">
    <property type="entry name" value="Metallo-hydrolase/oxidoreductase"/>
    <property type="match status" value="1"/>
</dbReference>
<comment type="subcellular location">
    <subcellularLocation>
        <location evidence="1">Nucleus</location>
    </subcellularLocation>
</comment>
<dbReference type="Gene3D" id="3.40.50.12650">
    <property type="match status" value="1"/>
</dbReference>
<dbReference type="PANTHER" id="PTHR23240:SF6">
    <property type="entry name" value="DNA CROSS-LINK REPAIR 1A PROTEIN"/>
    <property type="match status" value="1"/>
</dbReference>
<dbReference type="Pfam" id="PF07522">
    <property type="entry name" value="DRMBL"/>
    <property type="match status" value="1"/>
</dbReference>
<evidence type="ECO:0000256" key="6">
    <source>
        <dbReference type="SAM" id="MobiDB-lite"/>
    </source>
</evidence>
<dbReference type="PANTHER" id="PTHR23240">
    <property type="entry name" value="DNA CROSS-LINK REPAIR PROTEIN PSO2/SNM1-RELATED"/>
    <property type="match status" value="1"/>
</dbReference>
<dbReference type="InterPro" id="IPR011084">
    <property type="entry name" value="DRMBL"/>
</dbReference>
<feature type="domain" description="Metallo-beta-lactamase" evidence="7">
    <location>
        <begin position="98"/>
        <end position="245"/>
    </location>
</feature>
<evidence type="ECO:0000256" key="5">
    <source>
        <dbReference type="ARBA" id="ARBA00023242"/>
    </source>
</evidence>
<protein>
    <submittedName>
        <fullName evidence="8">DNA cross-link repair 1A (PSO2 homolog, S. cerevisiae)</fullName>
    </submittedName>
</protein>
<reference evidence="9" key="1">
    <citation type="journal article" date="2004" name="Nature">
        <title>Genome duplication in the teleost fish Tetraodon nigroviridis reveals the early vertebrate proto-karyotype.</title>
        <authorList>
            <person name="Jaillon O."/>
            <person name="Aury J.-M."/>
            <person name="Brunet F."/>
            <person name="Petit J.-L."/>
            <person name="Stange-Thomann N."/>
            <person name="Mauceli E."/>
            <person name="Bouneau L."/>
            <person name="Fischer C."/>
            <person name="Ozouf-Costaz C."/>
            <person name="Bernot A."/>
            <person name="Nicaud S."/>
            <person name="Jaffe D."/>
            <person name="Fisher S."/>
            <person name="Lutfalla G."/>
            <person name="Dossat C."/>
            <person name="Segurens B."/>
            <person name="Dasilva C."/>
            <person name="Salanoubat M."/>
            <person name="Levy M."/>
            <person name="Boudet N."/>
            <person name="Castellano S."/>
            <person name="Anthouard V."/>
            <person name="Jubin C."/>
            <person name="Castelli V."/>
            <person name="Katinka M."/>
            <person name="Vacherie B."/>
            <person name="Biemont C."/>
            <person name="Skalli Z."/>
            <person name="Cattolico L."/>
            <person name="Poulain J."/>
            <person name="De Berardinis V."/>
            <person name="Cruaud C."/>
            <person name="Duprat S."/>
            <person name="Brottier P."/>
            <person name="Coutanceau J.-P."/>
            <person name="Gouzy J."/>
            <person name="Parra G."/>
            <person name="Lardier G."/>
            <person name="Chapple C."/>
            <person name="McKernan K.J."/>
            <person name="McEwan P."/>
            <person name="Bosak S."/>
            <person name="Kellis M."/>
            <person name="Volff J.-N."/>
            <person name="Guigo R."/>
            <person name="Zody M.C."/>
            <person name="Mesirov J."/>
            <person name="Lindblad-Toh K."/>
            <person name="Birren B."/>
            <person name="Nusbaum C."/>
            <person name="Kahn D."/>
            <person name="Robinson-Rechavi M."/>
            <person name="Laudet V."/>
            <person name="Schachter V."/>
            <person name="Quetier F."/>
            <person name="Saurin W."/>
            <person name="Scarpelli C."/>
            <person name="Wincker P."/>
            <person name="Lander E.S."/>
            <person name="Weissenbach J."/>
            <person name="Roest Crollius H."/>
        </authorList>
    </citation>
    <scope>NUCLEOTIDE SEQUENCE [LARGE SCALE GENOMIC DNA]</scope>
</reference>
<proteinExistence type="inferred from homology"/>
<sequence length="440" mass="49653">MKQMDIGVFFGLKPLKEVNKEVQKGPNELDGASASKMGEKSRRQRQPRGDRQRKSKADAPEGSSKDMAESGVDVQRGAQNYRKRRWSRANAAGEEELPRCPFYKKIPGTKFVVDAFRYGKIEGITTYFLTHFHSDHYGGLTKNSTLPVYCNKITGNLVRSKLKVAEQYIHVLPMNTQVAVDGVTVVLLDANHCPGAAMLLFFLPDGQIILHTGDFRADPSMELCPQLLCRVQTLYLDTTYCSPEYTFPTQQEVINFAASTAFEEVALNPRTIVVCGSYSVGKEKVFFALAEVLGSKVSPRDKYNTMCCLESEQVKQCITTDWKAARVHVLPMMQLTFRKLEQHLARFSSQYDQLVAFKPTGWTFSQQVESVGDVQPDVSGNISIYGIPYSEHSSFMELKRFVQWLQPLKIIPTVNNGSWVGRKAMEKVFGEWLMEAKTKH</sequence>
<evidence type="ECO:0000256" key="2">
    <source>
        <dbReference type="ARBA" id="ARBA00010304"/>
    </source>
</evidence>
<evidence type="ECO:0000313" key="9">
    <source>
        <dbReference type="Proteomes" id="UP000007303"/>
    </source>
</evidence>